<dbReference type="Proteomes" id="UP000563094">
    <property type="component" value="Unassembled WGS sequence"/>
</dbReference>
<proteinExistence type="predicted"/>
<dbReference type="AlphaFoldDB" id="A0A839GK78"/>
<dbReference type="InterPro" id="IPR013830">
    <property type="entry name" value="SGNH_hydro"/>
</dbReference>
<dbReference type="SUPFAM" id="SSF52266">
    <property type="entry name" value="SGNH hydrolase"/>
    <property type="match status" value="1"/>
</dbReference>
<evidence type="ECO:0000313" key="3">
    <source>
        <dbReference type="EMBL" id="MBA9075436.1"/>
    </source>
</evidence>
<feature type="domain" description="SGNH hydrolase-type esterase" evidence="2">
    <location>
        <begin position="31"/>
        <end position="200"/>
    </location>
</feature>
<accession>A0A839GK78</accession>
<sequence>MKRKLTGIVPLLFLLFLTFVTQAQHKIKVACVGNSITEGYGLKQTYPEVLQQLLGGEYEVQNFGLGGRTLLKKGDMPYWREEKYQQVLAWEPDIVIIKLGTNDSKPQNWRYKEEFVPDYSAFVKSFQALPSNPQVYLALPMPAFEDKWGITENIIKNEVIPAVKKVARQTKVKTIDLYKPFVGKANLTYDMIHPNEGGAALLAAQVHRALKAKGKKRSQRKK</sequence>
<dbReference type="Gene3D" id="3.40.50.1110">
    <property type="entry name" value="SGNH hydrolase"/>
    <property type="match status" value="1"/>
</dbReference>
<dbReference type="PANTHER" id="PTHR30383">
    <property type="entry name" value="THIOESTERASE 1/PROTEASE 1/LYSOPHOSPHOLIPASE L1"/>
    <property type="match status" value="1"/>
</dbReference>
<comment type="caution">
    <text evidence="3">The sequence shown here is derived from an EMBL/GenBank/DDBJ whole genome shotgun (WGS) entry which is preliminary data.</text>
</comment>
<dbReference type="GO" id="GO:0004622">
    <property type="term" value="F:phosphatidylcholine lysophospholipase activity"/>
    <property type="evidence" value="ECO:0007669"/>
    <property type="project" value="TreeGrafter"/>
</dbReference>
<protein>
    <submittedName>
        <fullName evidence="3">Lysophospholipase L1-like esterase</fullName>
    </submittedName>
</protein>
<keyword evidence="1" id="KW-0732">Signal</keyword>
<organism evidence="3 4">
    <name type="scientific">Rufibacter quisquiliarum</name>
    <dbReference type="NCBI Taxonomy" id="1549639"/>
    <lineage>
        <taxon>Bacteria</taxon>
        <taxon>Pseudomonadati</taxon>
        <taxon>Bacteroidota</taxon>
        <taxon>Cytophagia</taxon>
        <taxon>Cytophagales</taxon>
        <taxon>Hymenobacteraceae</taxon>
        <taxon>Rufibacter</taxon>
    </lineage>
</organism>
<dbReference type="InterPro" id="IPR036514">
    <property type="entry name" value="SGNH_hydro_sf"/>
</dbReference>
<feature type="chain" id="PRO_5032544913" evidence="1">
    <location>
        <begin position="24"/>
        <end position="222"/>
    </location>
</feature>
<dbReference type="EMBL" id="JACJIQ010000001">
    <property type="protein sequence ID" value="MBA9075436.1"/>
    <property type="molecule type" value="Genomic_DNA"/>
</dbReference>
<reference evidence="3 4" key="1">
    <citation type="submission" date="2020-08" db="EMBL/GenBank/DDBJ databases">
        <title>Genomic Encyclopedia of Type Strains, Phase IV (KMG-IV): sequencing the most valuable type-strain genomes for metagenomic binning, comparative biology and taxonomic classification.</title>
        <authorList>
            <person name="Goeker M."/>
        </authorList>
    </citation>
    <scope>NUCLEOTIDE SEQUENCE [LARGE SCALE GENOMIC DNA]</scope>
    <source>
        <strain evidence="3 4">DSM 29854</strain>
    </source>
</reference>
<name>A0A839GK78_9BACT</name>
<gene>
    <name evidence="3" type="ORF">FHS90_000133</name>
</gene>
<keyword evidence="4" id="KW-1185">Reference proteome</keyword>
<dbReference type="InterPro" id="IPR051532">
    <property type="entry name" value="Ester_Hydrolysis_Enzymes"/>
</dbReference>
<dbReference type="PANTHER" id="PTHR30383:SF5">
    <property type="entry name" value="SGNH HYDROLASE-TYPE ESTERASE DOMAIN-CONTAINING PROTEIN"/>
    <property type="match status" value="1"/>
</dbReference>
<evidence type="ECO:0000259" key="2">
    <source>
        <dbReference type="Pfam" id="PF13472"/>
    </source>
</evidence>
<feature type="signal peptide" evidence="1">
    <location>
        <begin position="1"/>
        <end position="23"/>
    </location>
</feature>
<dbReference type="RefSeq" id="WP_066837826.1">
    <property type="nucleotide sequence ID" value="NZ_JACJIQ010000001.1"/>
</dbReference>
<evidence type="ECO:0000313" key="4">
    <source>
        <dbReference type="Proteomes" id="UP000563094"/>
    </source>
</evidence>
<dbReference type="Pfam" id="PF13472">
    <property type="entry name" value="Lipase_GDSL_2"/>
    <property type="match status" value="1"/>
</dbReference>
<evidence type="ECO:0000256" key="1">
    <source>
        <dbReference type="SAM" id="SignalP"/>
    </source>
</evidence>